<keyword evidence="4" id="KW-1185">Reference proteome</keyword>
<dbReference type="OrthoDB" id="309640at2759"/>
<reference evidence="3 4" key="1">
    <citation type="journal article" date="2020" name="ISME J.">
        <title>Uncovering the hidden diversity of litter-decomposition mechanisms in mushroom-forming fungi.</title>
        <authorList>
            <person name="Floudas D."/>
            <person name="Bentzer J."/>
            <person name="Ahren D."/>
            <person name="Johansson T."/>
            <person name="Persson P."/>
            <person name="Tunlid A."/>
        </authorList>
    </citation>
    <scope>NUCLEOTIDE SEQUENCE [LARGE SCALE GENOMIC DNA]</scope>
    <source>
        <strain evidence="3 4">CBS 661.87</strain>
    </source>
</reference>
<protein>
    <recommendedName>
        <fullName evidence="5">RidA family protein</fullName>
    </recommendedName>
</protein>
<dbReference type="InterPro" id="IPR006056">
    <property type="entry name" value="RidA"/>
</dbReference>
<proteinExistence type="inferred from homology"/>
<evidence type="ECO:0000313" key="4">
    <source>
        <dbReference type="Proteomes" id="UP000565441"/>
    </source>
</evidence>
<dbReference type="PANTHER" id="PTHR11803:SF58">
    <property type="entry name" value="PROTEIN HMF1-RELATED"/>
    <property type="match status" value="1"/>
</dbReference>
<evidence type="ECO:0008006" key="5">
    <source>
        <dbReference type="Google" id="ProtNLM"/>
    </source>
</evidence>
<dbReference type="Gene3D" id="3.30.1330.40">
    <property type="entry name" value="RutC-like"/>
    <property type="match status" value="1"/>
</dbReference>
<dbReference type="SUPFAM" id="SSF55298">
    <property type="entry name" value="YjgF-like"/>
    <property type="match status" value="1"/>
</dbReference>
<dbReference type="InterPro" id="IPR006175">
    <property type="entry name" value="YjgF/YER057c/UK114"/>
</dbReference>
<dbReference type="FunFam" id="3.30.1330.40:FF:000001">
    <property type="entry name" value="L-PSP family endoribonuclease"/>
    <property type="match status" value="1"/>
</dbReference>
<keyword evidence="2" id="KW-1133">Transmembrane helix</keyword>
<dbReference type="AlphaFoldDB" id="A0A8H5H8Y7"/>
<name>A0A8H5H8Y7_9AGAR</name>
<comment type="caution">
    <text evidence="3">The sequence shown here is derived from an EMBL/GenBank/DDBJ whole genome shotgun (WGS) entry which is preliminary data.</text>
</comment>
<organism evidence="3 4">
    <name type="scientific">Tricholomella constricta</name>
    <dbReference type="NCBI Taxonomy" id="117010"/>
    <lineage>
        <taxon>Eukaryota</taxon>
        <taxon>Fungi</taxon>
        <taxon>Dikarya</taxon>
        <taxon>Basidiomycota</taxon>
        <taxon>Agaricomycotina</taxon>
        <taxon>Agaricomycetes</taxon>
        <taxon>Agaricomycetidae</taxon>
        <taxon>Agaricales</taxon>
        <taxon>Tricholomatineae</taxon>
        <taxon>Lyophyllaceae</taxon>
        <taxon>Tricholomella</taxon>
    </lineage>
</organism>
<dbReference type="InterPro" id="IPR035959">
    <property type="entry name" value="RutC-like_sf"/>
</dbReference>
<dbReference type="Pfam" id="PF01042">
    <property type="entry name" value="Ribonuc_L-PSP"/>
    <property type="match status" value="1"/>
</dbReference>
<accession>A0A8H5H8Y7</accession>
<dbReference type="GO" id="GO:0005829">
    <property type="term" value="C:cytosol"/>
    <property type="evidence" value="ECO:0007669"/>
    <property type="project" value="TreeGrafter"/>
</dbReference>
<dbReference type="NCBIfam" id="TIGR00004">
    <property type="entry name" value="Rid family detoxifying hydrolase"/>
    <property type="match status" value="1"/>
</dbReference>
<keyword evidence="2" id="KW-0812">Transmembrane</keyword>
<evidence type="ECO:0000256" key="1">
    <source>
        <dbReference type="ARBA" id="ARBA00010552"/>
    </source>
</evidence>
<comment type="similarity">
    <text evidence="1">Belongs to the RutC family.</text>
</comment>
<dbReference type="Proteomes" id="UP000565441">
    <property type="component" value="Unassembled WGS sequence"/>
</dbReference>
<feature type="transmembrane region" description="Helical" evidence="2">
    <location>
        <begin position="90"/>
        <end position="107"/>
    </location>
</feature>
<keyword evidence="2" id="KW-0472">Membrane</keyword>
<evidence type="ECO:0000256" key="2">
    <source>
        <dbReference type="SAM" id="Phobius"/>
    </source>
</evidence>
<dbReference type="PANTHER" id="PTHR11803">
    <property type="entry name" value="2-IMINOBUTANOATE/2-IMINOPROPANOATE DEAMINASE RIDA"/>
    <property type="match status" value="1"/>
</dbReference>
<dbReference type="CDD" id="cd00448">
    <property type="entry name" value="YjgF_YER057c_UK114_family"/>
    <property type="match status" value="1"/>
</dbReference>
<dbReference type="EMBL" id="JAACJP010000018">
    <property type="protein sequence ID" value="KAF5378836.1"/>
    <property type="molecule type" value="Genomic_DNA"/>
</dbReference>
<evidence type="ECO:0000313" key="3">
    <source>
        <dbReference type="EMBL" id="KAF5378836.1"/>
    </source>
</evidence>
<dbReference type="GO" id="GO:0019239">
    <property type="term" value="F:deaminase activity"/>
    <property type="evidence" value="ECO:0007669"/>
    <property type="project" value="TreeGrafter"/>
</dbReference>
<gene>
    <name evidence="3" type="ORF">D9615_006845</name>
</gene>
<sequence length="247" mass="27376">MIDSIICARRRRPYSSLVNRHRHPLCRFSDIFSSAWIIEGRGAWYGFYEYKNRLADRDSEPPSPAPQFLASSREETALHTLPIFTKKMRCHSAVAVFALLFALPIIASPSSAQCSTAPFTHRSLRPIRTEDAVILSGPFSQGIISGDHLYVSGFLPLAPHTGEVVGDTVEEQTQAALDNIKAVIEAAGTQLGKVVKVTLYLKNIEDYGKVNKVYAEFFGTHRPARTAIAAANLLMDVLVEIDMMVRI</sequence>